<dbReference type="EMBL" id="JBHMEI010000056">
    <property type="protein sequence ID" value="MFB9207461.1"/>
    <property type="molecule type" value="Genomic_DNA"/>
</dbReference>
<keyword evidence="2" id="KW-1185">Reference proteome</keyword>
<gene>
    <name evidence="1" type="ORF">ACFFV7_40180</name>
</gene>
<comment type="caution">
    <text evidence="1">The sequence shown here is derived from an EMBL/GenBank/DDBJ whole genome shotgun (WGS) entry which is preliminary data.</text>
</comment>
<proteinExistence type="predicted"/>
<organism evidence="1 2">
    <name type="scientific">Nonomuraea spiralis</name>
    <dbReference type="NCBI Taxonomy" id="46182"/>
    <lineage>
        <taxon>Bacteria</taxon>
        <taxon>Bacillati</taxon>
        <taxon>Actinomycetota</taxon>
        <taxon>Actinomycetes</taxon>
        <taxon>Streptosporangiales</taxon>
        <taxon>Streptosporangiaceae</taxon>
        <taxon>Nonomuraea</taxon>
    </lineage>
</organism>
<evidence type="ECO:0000313" key="2">
    <source>
        <dbReference type="Proteomes" id="UP001589647"/>
    </source>
</evidence>
<name>A0ABV5ISH2_9ACTN</name>
<reference evidence="1 2" key="1">
    <citation type="submission" date="2024-09" db="EMBL/GenBank/DDBJ databases">
        <authorList>
            <person name="Sun Q."/>
            <person name="Mori K."/>
        </authorList>
    </citation>
    <scope>NUCLEOTIDE SEQUENCE [LARGE SCALE GENOMIC DNA]</scope>
    <source>
        <strain evidence="1 2">CCM 3426</strain>
    </source>
</reference>
<evidence type="ECO:0000313" key="1">
    <source>
        <dbReference type="EMBL" id="MFB9207461.1"/>
    </source>
</evidence>
<accession>A0ABV5ISH2</accession>
<protein>
    <submittedName>
        <fullName evidence="1">Uncharacterized protein</fullName>
    </submittedName>
</protein>
<sequence>MEDDHITTIGTCFACKRTFPYTAANVTMITIDPETGLPPDRSVLGTQREPTPEALARAVPEPVCPDCLTRARQFRDRMNSPALRLEPWHRPGPG</sequence>
<dbReference type="Proteomes" id="UP001589647">
    <property type="component" value="Unassembled WGS sequence"/>
</dbReference>
<dbReference type="RefSeq" id="WP_189653579.1">
    <property type="nucleotide sequence ID" value="NZ_BMRC01000044.1"/>
</dbReference>